<comment type="cofactor">
    <cofactor evidence="1 7">
        <name>Mg(2+)</name>
        <dbReference type="ChEBI" id="CHEBI:18420"/>
    </cofactor>
</comment>
<keyword evidence="3 7" id="KW-0479">Metal-binding</keyword>
<accession>A0A1M7BIT3</accession>
<dbReference type="PANTHER" id="PTHR43200:SF6">
    <property type="entry name" value="3'(2'),5'-BISPHOSPHATE NUCLEOTIDASE"/>
    <property type="match status" value="1"/>
</dbReference>
<organism evidence="8 9">
    <name type="scientific">Bradyrhizobium lablabi</name>
    <dbReference type="NCBI Taxonomy" id="722472"/>
    <lineage>
        <taxon>Bacteria</taxon>
        <taxon>Pseudomonadati</taxon>
        <taxon>Pseudomonadota</taxon>
        <taxon>Alphaproteobacteria</taxon>
        <taxon>Hyphomicrobiales</taxon>
        <taxon>Nitrobacteraceae</taxon>
        <taxon>Bradyrhizobium</taxon>
    </lineage>
</organism>
<feature type="binding site" evidence="7">
    <location>
        <position position="98"/>
    </location>
    <ligand>
        <name>Mg(2+)</name>
        <dbReference type="ChEBI" id="CHEBI:18420"/>
        <label>1</label>
        <note>catalytic</note>
    </ligand>
</feature>
<comment type="similarity">
    <text evidence="2">Belongs to the inositol monophosphatase superfamily.</text>
</comment>
<evidence type="ECO:0000256" key="4">
    <source>
        <dbReference type="ARBA" id="ARBA00022801"/>
    </source>
</evidence>
<evidence type="ECO:0000256" key="5">
    <source>
        <dbReference type="ARBA" id="ARBA00022842"/>
    </source>
</evidence>
<dbReference type="SUPFAM" id="SSF56655">
    <property type="entry name" value="Carbohydrate phosphatase"/>
    <property type="match status" value="1"/>
</dbReference>
<dbReference type="PANTHER" id="PTHR43200">
    <property type="entry name" value="PHOSPHATASE"/>
    <property type="match status" value="1"/>
</dbReference>
<feature type="binding site" evidence="7">
    <location>
        <position position="97"/>
    </location>
    <ligand>
        <name>Mg(2+)</name>
        <dbReference type="ChEBI" id="CHEBI:18420"/>
        <label>1</label>
        <note>catalytic</note>
    </ligand>
</feature>
<keyword evidence="5 7" id="KW-0460">Magnesium</keyword>
<evidence type="ECO:0000256" key="1">
    <source>
        <dbReference type="ARBA" id="ARBA00001946"/>
    </source>
</evidence>
<dbReference type="AlphaFoldDB" id="A0A1M7BIT3"/>
<evidence type="ECO:0000256" key="2">
    <source>
        <dbReference type="ARBA" id="ARBA00009759"/>
    </source>
</evidence>
<dbReference type="CDD" id="cd01641">
    <property type="entry name" value="Bacterial_IMPase_like_1"/>
    <property type="match status" value="1"/>
</dbReference>
<feature type="binding site" evidence="7">
    <location>
        <position position="222"/>
    </location>
    <ligand>
        <name>Mg(2+)</name>
        <dbReference type="ChEBI" id="CHEBI:18420"/>
        <label>1</label>
        <note>catalytic</note>
    </ligand>
</feature>
<dbReference type="InterPro" id="IPR000760">
    <property type="entry name" value="Inositol_monophosphatase-like"/>
</dbReference>
<gene>
    <name evidence="8" type="ORF">SAMN05444171_4458</name>
</gene>
<name>A0A1M7BIT3_9BRAD</name>
<dbReference type="Gene3D" id="3.40.190.80">
    <property type="match status" value="1"/>
</dbReference>
<proteinExistence type="inferred from homology"/>
<dbReference type="NCBIfam" id="TIGR02067">
    <property type="entry name" value="his_9_HisN"/>
    <property type="match status" value="1"/>
</dbReference>
<sequence>MHAAPFQGSAVTVIDFTAFIGRLATSSGETILPFFRTSLLVDNKSTSDFDPVTEADRAAEAVMRRLIKANFPQHGIVGEEFGSEREDAEYVWVLDPIDGTKSFIAGFPIWGTLIALLHKGTPVFGMMHQPYIGERFSGDSGSAHYSGPSGERKLSVRRCASLQEATSYTTSPLLMKAGDREIFGRIEKEVRLSRYGGDCYSYCMLAAGHLDLVVETELKPYDIAALIPIITGAGGVVTNWEGKPAQSGGRIVAAGDARVHEAALKLLNSQDA</sequence>
<dbReference type="GO" id="GO:0004401">
    <property type="term" value="F:histidinol-phosphatase activity"/>
    <property type="evidence" value="ECO:0007669"/>
    <property type="project" value="UniProtKB-UniRule"/>
</dbReference>
<dbReference type="EC" id="3.1.3.15" evidence="6"/>
<dbReference type="GO" id="GO:0046872">
    <property type="term" value="F:metal ion binding"/>
    <property type="evidence" value="ECO:0007669"/>
    <property type="project" value="UniProtKB-KW"/>
</dbReference>
<protein>
    <recommendedName>
        <fullName evidence="6">Histidinol-phosphatase</fullName>
        <ecNumber evidence="6">3.1.3.15</ecNumber>
    </recommendedName>
</protein>
<dbReference type="InterPro" id="IPR051090">
    <property type="entry name" value="Inositol_monoP_superfamily"/>
</dbReference>
<feature type="binding site" evidence="7">
    <location>
        <position position="95"/>
    </location>
    <ligand>
        <name>Mg(2+)</name>
        <dbReference type="ChEBI" id="CHEBI:18420"/>
        <label>1</label>
        <note>catalytic</note>
    </ligand>
</feature>
<feature type="binding site" evidence="7">
    <location>
        <position position="79"/>
    </location>
    <ligand>
        <name>Mg(2+)</name>
        <dbReference type="ChEBI" id="CHEBI:18420"/>
        <label>1</label>
        <note>catalytic</note>
    </ligand>
</feature>
<keyword evidence="4" id="KW-0378">Hydrolase</keyword>
<dbReference type="EMBL" id="FNTI01000001">
    <property type="protein sequence ID" value="SED56231.1"/>
    <property type="molecule type" value="Genomic_DNA"/>
</dbReference>
<evidence type="ECO:0000256" key="6">
    <source>
        <dbReference type="NCBIfam" id="TIGR02067"/>
    </source>
</evidence>
<dbReference type="PRINTS" id="PR00377">
    <property type="entry name" value="IMPHPHTASES"/>
</dbReference>
<evidence type="ECO:0000256" key="7">
    <source>
        <dbReference type="PIRSR" id="PIRSR600760-2"/>
    </source>
</evidence>
<dbReference type="GO" id="GO:0000105">
    <property type="term" value="P:L-histidine biosynthetic process"/>
    <property type="evidence" value="ECO:0007669"/>
    <property type="project" value="UniProtKB-UniRule"/>
</dbReference>
<dbReference type="Proteomes" id="UP000183208">
    <property type="component" value="Unassembled WGS sequence"/>
</dbReference>
<evidence type="ECO:0000256" key="3">
    <source>
        <dbReference type="ARBA" id="ARBA00022723"/>
    </source>
</evidence>
<reference evidence="8 9" key="1">
    <citation type="submission" date="2016-10" db="EMBL/GenBank/DDBJ databases">
        <authorList>
            <person name="de Groot N.N."/>
        </authorList>
    </citation>
    <scope>NUCLEOTIDE SEQUENCE [LARGE SCALE GENOMIC DNA]</scope>
    <source>
        <strain evidence="8 9">GAS522</strain>
    </source>
</reference>
<dbReference type="Pfam" id="PF00459">
    <property type="entry name" value="Inositol_P"/>
    <property type="match status" value="1"/>
</dbReference>
<dbReference type="InterPro" id="IPR011809">
    <property type="entry name" value="His_9_proposed"/>
</dbReference>
<dbReference type="FunFam" id="3.30.540.10:FF:000030">
    <property type="entry name" value="Inositol monophosphatase"/>
    <property type="match status" value="1"/>
</dbReference>
<dbReference type="Gene3D" id="3.30.540.10">
    <property type="entry name" value="Fructose-1,6-Bisphosphatase, subunit A, domain 1"/>
    <property type="match status" value="1"/>
</dbReference>
<evidence type="ECO:0000313" key="8">
    <source>
        <dbReference type="EMBL" id="SED56231.1"/>
    </source>
</evidence>
<evidence type="ECO:0000313" key="9">
    <source>
        <dbReference type="Proteomes" id="UP000183208"/>
    </source>
</evidence>